<dbReference type="AlphaFoldDB" id="A0AAE1ALF0"/>
<dbReference type="EMBL" id="JAWDGP010001628">
    <property type="protein sequence ID" value="KAK3789798.1"/>
    <property type="molecule type" value="Genomic_DNA"/>
</dbReference>
<comment type="caution">
    <text evidence="1">The sequence shown here is derived from an EMBL/GenBank/DDBJ whole genome shotgun (WGS) entry which is preliminary data.</text>
</comment>
<organism evidence="1 2">
    <name type="scientific">Elysia crispata</name>
    <name type="common">lettuce slug</name>
    <dbReference type="NCBI Taxonomy" id="231223"/>
    <lineage>
        <taxon>Eukaryota</taxon>
        <taxon>Metazoa</taxon>
        <taxon>Spiralia</taxon>
        <taxon>Lophotrochozoa</taxon>
        <taxon>Mollusca</taxon>
        <taxon>Gastropoda</taxon>
        <taxon>Heterobranchia</taxon>
        <taxon>Euthyneura</taxon>
        <taxon>Panpulmonata</taxon>
        <taxon>Sacoglossa</taxon>
        <taxon>Placobranchoidea</taxon>
        <taxon>Plakobranchidae</taxon>
        <taxon>Elysia</taxon>
    </lineage>
</organism>
<accession>A0AAE1ALF0</accession>
<keyword evidence="2" id="KW-1185">Reference proteome</keyword>
<sequence length="113" mass="12880">MNRVSSKFNRVKGRMSLEEREMDFKSRRDGWSRGERGRAGLWRRRLVTGSDQIRSYFSVEGGPSSSGRQSLLDTHISWRIERSQAVWAHNTQEGTAGSDVAAQELAIELNILQ</sequence>
<name>A0AAE1ALF0_9GAST</name>
<proteinExistence type="predicted"/>
<gene>
    <name evidence="1" type="ORF">RRG08_036091</name>
</gene>
<dbReference type="Proteomes" id="UP001283361">
    <property type="component" value="Unassembled WGS sequence"/>
</dbReference>
<evidence type="ECO:0000313" key="1">
    <source>
        <dbReference type="EMBL" id="KAK3789798.1"/>
    </source>
</evidence>
<evidence type="ECO:0000313" key="2">
    <source>
        <dbReference type="Proteomes" id="UP001283361"/>
    </source>
</evidence>
<reference evidence="1" key="1">
    <citation type="journal article" date="2023" name="G3 (Bethesda)">
        <title>A reference genome for the long-term kleptoplast-retaining sea slug Elysia crispata morphotype clarki.</title>
        <authorList>
            <person name="Eastman K.E."/>
            <person name="Pendleton A.L."/>
            <person name="Shaikh M.A."/>
            <person name="Suttiyut T."/>
            <person name="Ogas R."/>
            <person name="Tomko P."/>
            <person name="Gavelis G."/>
            <person name="Widhalm J.R."/>
            <person name="Wisecaver J.H."/>
        </authorList>
    </citation>
    <scope>NUCLEOTIDE SEQUENCE</scope>
    <source>
        <strain evidence="1">ECLA1</strain>
    </source>
</reference>
<protein>
    <submittedName>
        <fullName evidence="1">Uncharacterized protein</fullName>
    </submittedName>
</protein>